<gene>
    <name evidence="1" type="ORF">EVAR_42054_1</name>
</gene>
<dbReference type="EMBL" id="BGZK01000975">
    <property type="protein sequence ID" value="GBP67175.1"/>
    <property type="molecule type" value="Genomic_DNA"/>
</dbReference>
<proteinExistence type="predicted"/>
<dbReference type="AlphaFoldDB" id="A0A4C1XY95"/>
<organism evidence="1 2">
    <name type="scientific">Eumeta variegata</name>
    <name type="common">Bagworm moth</name>
    <name type="synonym">Eumeta japonica</name>
    <dbReference type="NCBI Taxonomy" id="151549"/>
    <lineage>
        <taxon>Eukaryota</taxon>
        <taxon>Metazoa</taxon>
        <taxon>Ecdysozoa</taxon>
        <taxon>Arthropoda</taxon>
        <taxon>Hexapoda</taxon>
        <taxon>Insecta</taxon>
        <taxon>Pterygota</taxon>
        <taxon>Neoptera</taxon>
        <taxon>Endopterygota</taxon>
        <taxon>Lepidoptera</taxon>
        <taxon>Glossata</taxon>
        <taxon>Ditrysia</taxon>
        <taxon>Tineoidea</taxon>
        <taxon>Psychidae</taxon>
        <taxon>Oiketicinae</taxon>
        <taxon>Eumeta</taxon>
    </lineage>
</organism>
<reference evidence="1 2" key="1">
    <citation type="journal article" date="2019" name="Commun. Biol.">
        <title>The bagworm genome reveals a unique fibroin gene that provides high tensile strength.</title>
        <authorList>
            <person name="Kono N."/>
            <person name="Nakamura H."/>
            <person name="Ohtoshi R."/>
            <person name="Tomita M."/>
            <person name="Numata K."/>
            <person name="Arakawa K."/>
        </authorList>
    </citation>
    <scope>NUCLEOTIDE SEQUENCE [LARGE SCALE GENOMIC DNA]</scope>
</reference>
<keyword evidence="2" id="KW-1185">Reference proteome</keyword>
<name>A0A4C1XY95_EUMVA</name>
<sequence length="134" mass="15699">MFAPRATRRIETHLSVVPCRAITPPPLWRNRWRAVRADRTLCVTTRHANIPNHIKCMKPICSWRATPTRELNGSHYAMDSELSCRYRTSSSRWQQWAWAASPPHWVSVLRFLDLKKRLWGVVVGFCHPSPQKKK</sequence>
<accession>A0A4C1XY95</accession>
<evidence type="ECO:0000313" key="1">
    <source>
        <dbReference type="EMBL" id="GBP67175.1"/>
    </source>
</evidence>
<protein>
    <submittedName>
        <fullName evidence="1">Uncharacterized protein</fullName>
    </submittedName>
</protein>
<comment type="caution">
    <text evidence="1">The sequence shown here is derived from an EMBL/GenBank/DDBJ whole genome shotgun (WGS) entry which is preliminary data.</text>
</comment>
<evidence type="ECO:0000313" key="2">
    <source>
        <dbReference type="Proteomes" id="UP000299102"/>
    </source>
</evidence>
<dbReference type="Proteomes" id="UP000299102">
    <property type="component" value="Unassembled WGS sequence"/>
</dbReference>